<comment type="caution">
    <text evidence="2">The sequence shown here is derived from an EMBL/GenBank/DDBJ whole genome shotgun (WGS) entry which is preliminary data.</text>
</comment>
<dbReference type="AlphaFoldDB" id="A0A8T0KJ22"/>
<keyword evidence="2" id="KW-0645">Protease</keyword>
<keyword evidence="1" id="KW-0732">Signal</keyword>
<proteinExistence type="predicted"/>
<evidence type="ECO:0000256" key="1">
    <source>
        <dbReference type="SAM" id="SignalP"/>
    </source>
</evidence>
<evidence type="ECO:0000313" key="2">
    <source>
        <dbReference type="EMBL" id="KAG2399481.1"/>
    </source>
</evidence>
<evidence type="ECO:0000313" key="3">
    <source>
        <dbReference type="Proteomes" id="UP000743370"/>
    </source>
</evidence>
<dbReference type="Proteomes" id="UP000743370">
    <property type="component" value="Unassembled WGS sequence"/>
</dbReference>
<feature type="chain" id="PRO_5035754745" evidence="1">
    <location>
        <begin position="40"/>
        <end position="73"/>
    </location>
</feature>
<name>A0A8T0KJ22_PHAAN</name>
<dbReference type="Gene3D" id="3.40.630.10">
    <property type="entry name" value="Zn peptidases"/>
    <property type="match status" value="1"/>
</dbReference>
<gene>
    <name evidence="2" type="ORF">HKW66_Vig0080370</name>
</gene>
<accession>A0A8T0KJ22</accession>
<reference evidence="2 3" key="1">
    <citation type="submission" date="2020-05" db="EMBL/GenBank/DDBJ databases">
        <title>Vigna angularis (adzuki bean) Var. LongXiaoDou No. 4 denovo assembly.</title>
        <authorList>
            <person name="Xiang H."/>
        </authorList>
    </citation>
    <scope>NUCLEOTIDE SEQUENCE [LARGE SCALE GENOMIC DNA]</scope>
    <source>
        <tissue evidence="2">Leaf</tissue>
    </source>
</reference>
<keyword evidence="2" id="KW-0378">Hydrolase</keyword>
<dbReference type="GO" id="GO:0004177">
    <property type="term" value="F:aminopeptidase activity"/>
    <property type="evidence" value="ECO:0007669"/>
    <property type="project" value="UniProtKB-KW"/>
</dbReference>
<feature type="signal peptide" evidence="1">
    <location>
        <begin position="1"/>
        <end position="39"/>
    </location>
</feature>
<keyword evidence="2" id="KW-0031">Aminopeptidase</keyword>
<dbReference type="EMBL" id="JABFOF010000004">
    <property type="protein sequence ID" value="KAG2399481.1"/>
    <property type="molecule type" value="Genomic_DNA"/>
</dbReference>
<organism evidence="2 3">
    <name type="scientific">Phaseolus angularis</name>
    <name type="common">Azuki bean</name>
    <name type="synonym">Vigna angularis</name>
    <dbReference type="NCBI Taxonomy" id="3914"/>
    <lineage>
        <taxon>Eukaryota</taxon>
        <taxon>Viridiplantae</taxon>
        <taxon>Streptophyta</taxon>
        <taxon>Embryophyta</taxon>
        <taxon>Tracheophyta</taxon>
        <taxon>Spermatophyta</taxon>
        <taxon>Magnoliopsida</taxon>
        <taxon>eudicotyledons</taxon>
        <taxon>Gunneridae</taxon>
        <taxon>Pentapetalae</taxon>
        <taxon>rosids</taxon>
        <taxon>fabids</taxon>
        <taxon>Fabales</taxon>
        <taxon>Fabaceae</taxon>
        <taxon>Papilionoideae</taxon>
        <taxon>50 kb inversion clade</taxon>
        <taxon>NPAAA clade</taxon>
        <taxon>indigoferoid/millettioid clade</taxon>
        <taxon>Phaseoleae</taxon>
        <taxon>Vigna</taxon>
    </lineage>
</organism>
<protein>
    <submittedName>
        <fullName evidence="2">Leucine aminopeptidase</fullName>
    </submittedName>
</protein>
<sequence>MGLPKTGLAIIPGSITQMQRVGLLLQMLWCMLVTRVLSAEKFVDEKVQWLHIDMDGPVWNEKQRCATGLLHAL</sequence>